<organism evidence="2 3">
    <name type="scientific">Savagea serpentis</name>
    <dbReference type="NCBI Taxonomy" id="2785297"/>
    <lineage>
        <taxon>Bacteria</taxon>
        <taxon>Bacillati</taxon>
        <taxon>Bacillota</taxon>
        <taxon>Bacilli</taxon>
        <taxon>Bacillales</taxon>
        <taxon>Caryophanaceae</taxon>
        <taxon>Savagea</taxon>
    </lineage>
</organism>
<feature type="transmembrane region" description="Helical" evidence="1">
    <location>
        <begin position="7"/>
        <end position="27"/>
    </location>
</feature>
<keyword evidence="1" id="KW-1133">Transmembrane helix</keyword>
<reference evidence="2" key="1">
    <citation type="submission" date="2020-11" db="EMBL/GenBank/DDBJ databases">
        <title>Multidrug resistant novel bacterium Savagea serpentis sp. nov., isolated from the scats of a vine snake (Ahaetulla nasuta).</title>
        <authorList>
            <person name="Venkata Ramana V."/>
            <person name="Vikas Patil S."/>
            <person name="Yogita Lugani V."/>
        </authorList>
    </citation>
    <scope>NUCLEOTIDE SEQUENCE</scope>
    <source>
        <strain evidence="2">SN6</strain>
    </source>
</reference>
<evidence type="ECO:0000313" key="2">
    <source>
        <dbReference type="EMBL" id="MBF4500604.1"/>
    </source>
</evidence>
<protein>
    <submittedName>
        <fullName evidence="2">Uncharacterized protein</fullName>
    </submittedName>
</protein>
<name>A0A8J7KSI4_9BACL</name>
<dbReference type="AlphaFoldDB" id="A0A8J7KSI4"/>
<comment type="caution">
    <text evidence="2">The sequence shown here is derived from an EMBL/GenBank/DDBJ whole genome shotgun (WGS) entry which is preliminary data.</text>
</comment>
<gene>
    <name evidence="2" type="ORF">IRY55_04435</name>
</gene>
<dbReference type="Proteomes" id="UP000622653">
    <property type="component" value="Unassembled WGS sequence"/>
</dbReference>
<keyword evidence="1" id="KW-0472">Membrane</keyword>
<feature type="transmembrane region" description="Helical" evidence="1">
    <location>
        <begin position="33"/>
        <end position="53"/>
    </location>
</feature>
<accession>A0A8J7KSI4</accession>
<sequence length="165" mass="19401">MKIVLLFIWKYVGIPFIAIWIIFSLPLTEDTQVILVLAVLIIVILSLVVPPIVRRLVGKFGVQALAYIEASNRQHAYIVAHVIQFDRVDAELLVIEENGEQFRAKARIYIEEWEARTFGPHQKAIVRYLPFYKKRVAFDIMHYSKKREEVLKQFYKKKNVQKSRT</sequence>
<proteinExistence type="predicted"/>
<dbReference type="EMBL" id="JADKPV010000001">
    <property type="protein sequence ID" value="MBF4500604.1"/>
    <property type="molecule type" value="Genomic_DNA"/>
</dbReference>
<evidence type="ECO:0000313" key="3">
    <source>
        <dbReference type="Proteomes" id="UP000622653"/>
    </source>
</evidence>
<dbReference type="RefSeq" id="WP_194562034.1">
    <property type="nucleotide sequence ID" value="NZ_JADKPV010000001.1"/>
</dbReference>
<keyword evidence="3" id="KW-1185">Reference proteome</keyword>
<keyword evidence="1" id="KW-0812">Transmembrane</keyword>
<evidence type="ECO:0000256" key="1">
    <source>
        <dbReference type="SAM" id="Phobius"/>
    </source>
</evidence>